<feature type="non-terminal residue" evidence="1">
    <location>
        <position position="1"/>
    </location>
</feature>
<organism evidence="1 2">
    <name type="scientific">Symbiodinium pilosum</name>
    <name type="common">Dinoflagellate</name>
    <dbReference type="NCBI Taxonomy" id="2952"/>
    <lineage>
        <taxon>Eukaryota</taxon>
        <taxon>Sar</taxon>
        <taxon>Alveolata</taxon>
        <taxon>Dinophyceae</taxon>
        <taxon>Suessiales</taxon>
        <taxon>Symbiodiniaceae</taxon>
        <taxon>Symbiodinium</taxon>
    </lineage>
</organism>
<evidence type="ECO:0000313" key="1">
    <source>
        <dbReference type="EMBL" id="CAE7466837.1"/>
    </source>
</evidence>
<protein>
    <submittedName>
        <fullName evidence="1">Uncharacterized protein</fullName>
    </submittedName>
</protein>
<dbReference type="OrthoDB" id="426994at2759"/>
<name>A0A812S9M4_SYMPI</name>
<accession>A0A812S9M4</accession>
<proteinExistence type="predicted"/>
<keyword evidence="2" id="KW-1185">Reference proteome</keyword>
<sequence length="55" mass="6169">MRSPDGEFEEGVCPLTMAKEQAMKKVLKRLYGKNPWKNVLSIGDSVTEKTAITEL</sequence>
<reference evidence="1" key="1">
    <citation type="submission" date="2021-02" db="EMBL/GenBank/DDBJ databases">
        <authorList>
            <person name="Dougan E. K."/>
            <person name="Rhodes N."/>
            <person name="Thang M."/>
            <person name="Chan C."/>
        </authorList>
    </citation>
    <scope>NUCLEOTIDE SEQUENCE</scope>
</reference>
<comment type="caution">
    <text evidence="1">The sequence shown here is derived from an EMBL/GenBank/DDBJ whole genome shotgun (WGS) entry which is preliminary data.</text>
</comment>
<dbReference type="EMBL" id="CAJNIZ010023158">
    <property type="protein sequence ID" value="CAE7466837.1"/>
    <property type="molecule type" value="Genomic_DNA"/>
</dbReference>
<dbReference type="AlphaFoldDB" id="A0A812S9M4"/>
<evidence type="ECO:0000313" key="2">
    <source>
        <dbReference type="Proteomes" id="UP000649617"/>
    </source>
</evidence>
<gene>
    <name evidence="1" type="ORF">SPIL2461_LOCUS11742</name>
</gene>
<dbReference type="Proteomes" id="UP000649617">
    <property type="component" value="Unassembled WGS sequence"/>
</dbReference>